<evidence type="ECO:0000313" key="1">
    <source>
        <dbReference type="EMBL" id="RYR67250.1"/>
    </source>
</evidence>
<dbReference type="EMBL" id="SDMP01000003">
    <property type="protein sequence ID" value="RYR67250.1"/>
    <property type="molecule type" value="Genomic_DNA"/>
</dbReference>
<protein>
    <recommendedName>
        <fullName evidence="3">Myb/SANT-like domain-containing protein</fullName>
    </recommendedName>
</protein>
<dbReference type="Proteomes" id="UP000289738">
    <property type="component" value="Chromosome A03"/>
</dbReference>
<evidence type="ECO:0000313" key="2">
    <source>
        <dbReference type="Proteomes" id="UP000289738"/>
    </source>
</evidence>
<comment type="caution">
    <text evidence="1">The sequence shown here is derived from an EMBL/GenBank/DDBJ whole genome shotgun (WGS) entry which is preliminary data.</text>
</comment>
<reference evidence="1 2" key="1">
    <citation type="submission" date="2019-01" db="EMBL/GenBank/DDBJ databases">
        <title>Sequencing of cultivated peanut Arachis hypogaea provides insights into genome evolution and oil improvement.</title>
        <authorList>
            <person name="Chen X."/>
        </authorList>
    </citation>
    <scope>NUCLEOTIDE SEQUENCE [LARGE SCALE GENOMIC DNA]</scope>
    <source>
        <strain evidence="2">cv. Fuhuasheng</strain>
        <tissue evidence="1">Leaves</tissue>
    </source>
</reference>
<organism evidence="1 2">
    <name type="scientific">Arachis hypogaea</name>
    <name type="common">Peanut</name>
    <dbReference type="NCBI Taxonomy" id="3818"/>
    <lineage>
        <taxon>Eukaryota</taxon>
        <taxon>Viridiplantae</taxon>
        <taxon>Streptophyta</taxon>
        <taxon>Embryophyta</taxon>
        <taxon>Tracheophyta</taxon>
        <taxon>Spermatophyta</taxon>
        <taxon>Magnoliopsida</taxon>
        <taxon>eudicotyledons</taxon>
        <taxon>Gunneridae</taxon>
        <taxon>Pentapetalae</taxon>
        <taxon>rosids</taxon>
        <taxon>fabids</taxon>
        <taxon>Fabales</taxon>
        <taxon>Fabaceae</taxon>
        <taxon>Papilionoideae</taxon>
        <taxon>50 kb inversion clade</taxon>
        <taxon>dalbergioids sensu lato</taxon>
        <taxon>Dalbergieae</taxon>
        <taxon>Pterocarpus clade</taxon>
        <taxon>Arachis</taxon>
    </lineage>
</organism>
<gene>
    <name evidence="1" type="ORF">Ahy_A03g013555</name>
</gene>
<name>A0A445DVQ1_ARAHY</name>
<accession>A0A445DVQ1</accession>
<dbReference type="AlphaFoldDB" id="A0A445DVQ1"/>
<keyword evidence="2" id="KW-1185">Reference proteome</keyword>
<dbReference type="PANTHER" id="PTHR46250:SF18">
    <property type="entry name" value="MYB_SANT-LIKE DOMAIN-CONTAINING PROTEIN"/>
    <property type="match status" value="1"/>
</dbReference>
<evidence type="ECO:0008006" key="3">
    <source>
        <dbReference type="Google" id="ProtNLM"/>
    </source>
</evidence>
<sequence length="97" mass="11180">MAYLNLVMKNIRKKMLYEKIPGCDLKANPHIQSRMKLLKGQYFAIVEMMGMAGSGFSWNDKDKIIVVERQIFNKWKRELGIVFGRDRAQGGNAENVT</sequence>
<dbReference type="PANTHER" id="PTHR46250">
    <property type="entry name" value="MYB/SANT-LIKE DNA-BINDING DOMAIN PROTEIN-RELATED"/>
    <property type="match status" value="1"/>
</dbReference>
<proteinExistence type="predicted"/>